<sequence length="405" mass="46763">MAKISSTGKQLIISLRDQSHHVCVDATQETYWQKLITNSSISIEANGKYVPLELNRICSEEDEPRLHLIIHAQCEADMQLLDKIKNRIESDLRTFKGHDHATYDWINNEMVTFGSLFNSLPSTIFETERHLLGQRNCNIKKIRNTLGCSIDVDQPMSQRYRFRIRHENEIVRNIAAVQIEALVRQAHDQYLIAFAMSIGRTLVGPMERIETSSSTTLDLSNFPSFTPFQPSNKRKRESDEQEIKTSSQTNDDSDDSADETTYDETREQCRTQIEHLLDGICKRMQDRTPVDDVAKAREDSSQIKSYFRNKSTSNINGNCLELPIELVEHEIDLRTRHRAEHKCTLVFNKQLKMGGGVCDRIKKTAKVLAYKQLITMTRTTPREYLIVKPTKDKLWKAVMRPMNNQ</sequence>
<evidence type="ECO:0000313" key="2">
    <source>
        <dbReference type="EMBL" id="CAF1488299.1"/>
    </source>
</evidence>
<dbReference type="AlphaFoldDB" id="A0A815S7Q3"/>
<dbReference type="SUPFAM" id="SSF54791">
    <property type="entry name" value="Eukaryotic type KH-domain (KH-domain type I)"/>
    <property type="match status" value="1"/>
</dbReference>
<dbReference type="InterPro" id="IPR036612">
    <property type="entry name" value="KH_dom_type_1_sf"/>
</dbReference>
<evidence type="ECO:0000313" key="4">
    <source>
        <dbReference type="Proteomes" id="UP000663845"/>
    </source>
</evidence>
<dbReference type="EMBL" id="CAJNOG010002077">
    <property type="protein sequence ID" value="CAF1488299.1"/>
    <property type="molecule type" value="Genomic_DNA"/>
</dbReference>
<proteinExistence type="predicted"/>
<comment type="caution">
    <text evidence="2">The sequence shown here is derived from an EMBL/GenBank/DDBJ whole genome shotgun (WGS) entry which is preliminary data.</text>
</comment>
<dbReference type="EMBL" id="CAJOAZ010000543">
    <property type="protein sequence ID" value="CAF3671659.1"/>
    <property type="molecule type" value="Genomic_DNA"/>
</dbReference>
<feature type="region of interest" description="Disordered" evidence="1">
    <location>
        <begin position="213"/>
        <end position="266"/>
    </location>
</feature>
<organism evidence="2 4">
    <name type="scientific">Adineta steineri</name>
    <dbReference type="NCBI Taxonomy" id="433720"/>
    <lineage>
        <taxon>Eukaryota</taxon>
        <taxon>Metazoa</taxon>
        <taxon>Spiralia</taxon>
        <taxon>Gnathifera</taxon>
        <taxon>Rotifera</taxon>
        <taxon>Eurotatoria</taxon>
        <taxon>Bdelloidea</taxon>
        <taxon>Adinetida</taxon>
        <taxon>Adinetidae</taxon>
        <taxon>Adineta</taxon>
    </lineage>
</organism>
<protein>
    <submittedName>
        <fullName evidence="2">Uncharacterized protein</fullName>
    </submittedName>
</protein>
<dbReference type="Proteomes" id="UP000663844">
    <property type="component" value="Unassembled WGS sequence"/>
</dbReference>
<name>A0A815S7Q3_9BILA</name>
<dbReference type="GO" id="GO:0003723">
    <property type="term" value="F:RNA binding"/>
    <property type="evidence" value="ECO:0007669"/>
    <property type="project" value="InterPro"/>
</dbReference>
<feature type="compositionally biased region" description="Acidic residues" evidence="1">
    <location>
        <begin position="251"/>
        <end position="262"/>
    </location>
</feature>
<evidence type="ECO:0000313" key="3">
    <source>
        <dbReference type="EMBL" id="CAF3671659.1"/>
    </source>
</evidence>
<accession>A0A815S7Q3</accession>
<gene>
    <name evidence="2" type="ORF">JYZ213_LOCUS42776</name>
    <name evidence="3" type="ORF">OXD698_LOCUS10293</name>
</gene>
<evidence type="ECO:0000256" key="1">
    <source>
        <dbReference type="SAM" id="MobiDB-lite"/>
    </source>
</evidence>
<reference evidence="2" key="1">
    <citation type="submission" date="2021-02" db="EMBL/GenBank/DDBJ databases">
        <authorList>
            <person name="Nowell W R."/>
        </authorList>
    </citation>
    <scope>NUCLEOTIDE SEQUENCE</scope>
</reference>
<dbReference type="Proteomes" id="UP000663845">
    <property type="component" value="Unassembled WGS sequence"/>
</dbReference>
<feature type="compositionally biased region" description="Polar residues" evidence="1">
    <location>
        <begin position="213"/>
        <end position="231"/>
    </location>
</feature>